<accession>A0A517TXQ3</accession>
<dbReference type="EMBL" id="CP036339">
    <property type="protein sequence ID" value="QDT73141.1"/>
    <property type="molecule type" value="Genomic_DNA"/>
</dbReference>
<gene>
    <name evidence="1" type="ORF">I41_23300</name>
</gene>
<dbReference type="AlphaFoldDB" id="A0A517TXQ3"/>
<evidence type="ECO:0000313" key="2">
    <source>
        <dbReference type="Proteomes" id="UP000317909"/>
    </source>
</evidence>
<protein>
    <submittedName>
        <fullName evidence="1">Uncharacterized protein</fullName>
    </submittedName>
</protein>
<organism evidence="1 2">
    <name type="scientific">Lacipirellula limnantheis</name>
    <dbReference type="NCBI Taxonomy" id="2528024"/>
    <lineage>
        <taxon>Bacteria</taxon>
        <taxon>Pseudomonadati</taxon>
        <taxon>Planctomycetota</taxon>
        <taxon>Planctomycetia</taxon>
        <taxon>Pirellulales</taxon>
        <taxon>Lacipirellulaceae</taxon>
        <taxon>Lacipirellula</taxon>
    </lineage>
</organism>
<dbReference type="Proteomes" id="UP000317909">
    <property type="component" value="Chromosome"/>
</dbReference>
<dbReference type="KEGG" id="llh:I41_23300"/>
<sequence length="87" mass="9671">MPHYAATAGLLSPLPNQPRLEFGHRIFHLQEQPVVKLFWIVSAILIKDERAGQRTQIDQLMLVAIVTDLARSFDGQNGSDLTVADCS</sequence>
<keyword evidence="2" id="KW-1185">Reference proteome</keyword>
<proteinExistence type="predicted"/>
<reference evidence="1 2" key="1">
    <citation type="submission" date="2019-02" db="EMBL/GenBank/DDBJ databases">
        <title>Deep-cultivation of Planctomycetes and their phenomic and genomic characterization uncovers novel biology.</title>
        <authorList>
            <person name="Wiegand S."/>
            <person name="Jogler M."/>
            <person name="Boedeker C."/>
            <person name="Pinto D."/>
            <person name="Vollmers J."/>
            <person name="Rivas-Marin E."/>
            <person name="Kohn T."/>
            <person name="Peeters S.H."/>
            <person name="Heuer A."/>
            <person name="Rast P."/>
            <person name="Oberbeckmann S."/>
            <person name="Bunk B."/>
            <person name="Jeske O."/>
            <person name="Meyerdierks A."/>
            <person name="Storesund J.E."/>
            <person name="Kallscheuer N."/>
            <person name="Luecker S."/>
            <person name="Lage O.M."/>
            <person name="Pohl T."/>
            <person name="Merkel B.J."/>
            <person name="Hornburger P."/>
            <person name="Mueller R.-W."/>
            <person name="Bruemmer F."/>
            <person name="Labrenz M."/>
            <person name="Spormann A.M."/>
            <person name="Op den Camp H."/>
            <person name="Overmann J."/>
            <person name="Amann R."/>
            <person name="Jetten M.S.M."/>
            <person name="Mascher T."/>
            <person name="Medema M.H."/>
            <person name="Devos D.P."/>
            <person name="Kaster A.-K."/>
            <person name="Ovreas L."/>
            <person name="Rohde M."/>
            <person name="Galperin M.Y."/>
            <person name="Jogler C."/>
        </authorList>
    </citation>
    <scope>NUCLEOTIDE SEQUENCE [LARGE SCALE GENOMIC DNA]</scope>
    <source>
        <strain evidence="1 2">I41</strain>
    </source>
</reference>
<name>A0A517TXQ3_9BACT</name>
<evidence type="ECO:0000313" key="1">
    <source>
        <dbReference type="EMBL" id="QDT73141.1"/>
    </source>
</evidence>